<evidence type="ECO:0000313" key="2">
    <source>
        <dbReference type="EMBL" id="VEN64213.1"/>
    </source>
</evidence>
<name>A0A653DVH1_CALMS</name>
<dbReference type="Proteomes" id="UP000410492">
    <property type="component" value="Unassembled WGS sequence"/>
</dbReference>
<feature type="compositionally biased region" description="Polar residues" evidence="1">
    <location>
        <begin position="319"/>
        <end position="328"/>
    </location>
</feature>
<dbReference type="AlphaFoldDB" id="A0A653DVH1"/>
<dbReference type="OrthoDB" id="6784338at2759"/>
<protein>
    <submittedName>
        <fullName evidence="2">Uncharacterized protein</fullName>
    </submittedName>
</protein>
<accession>A0A653DVH1</accession>
<feature type="region of interest" description="Disordered" evidence="1">
    <location>
        <begin position="318"/>
        <end position="355"/>
    </location>
</feature>
<dbReference type="EMBL" id="CAACVG010015187">
    <property type="protein sequence ID" value="VEN64213.1"/>
    <property type="molecule type" value="Genomic_DNA"/>
</dbReference>
<evidence type="ECO:0000256" key="1">
    <source>
        <dbReference type="SAM" id="MobiDB-lite"/>
    </source>
</evidence>
<evidence type="ECO:0000313" key="3">
    <source>
        <dbReference type="Proteomes" id="UP000410492"/>
    </source>
</evidence>
<gene>
    <name evidence="2" type="ORF">CALMAC_LOCUS20800</name>
</gene>
<proteinExistence type="predicted"/>
<sequence length="1058" mass="120192">MEETELEANARCVSILKLKSKSPGGPNLDVTLASKRRVSFSSRNRVKPFAADPDENTIWDNTYEEQADQTDSNTSSIDALSGYQERPKNQSEFQIWENLDTTMRGNMEQSSTMCEEPHTGTGITRTTRQSMEITNCVLASETMKQVTILNQSVMDFTLVSPAPVNPPHLTASHSSIMELTCQQDDNTQGDIMEKSMDITKGVSDKGYCDEKYLPESKINTEDTIYDTVTMELTGIIPQIPVLPKITPQRHILRDTAFNESATMDFTKSLFIPQTTQPENVPTSLKGPSSEDSCILINKTVSESTSAVLMLQRSLESAHKSTNASSNEMDLSVHPSRASESQEISCASRNVSDSSRDKFGTTYTLPKKVSLGKTYLVEPDRENIPYSQGLPVTNEKQDQIADVIDKENRKPLVSVDTNKSKPILGTSYASKNVEQYKELSHEQSAQQNKIEEQLLKGPDVKQDEAYSTKSVDRSKLKPKLDTSYALKYLEYDKESFHVQSKVQNKIEEQLVKGPHVKQDETHTTELVDPSKLKPKLDTSCALKYLEHDKESFHEQSKVQDKIEEQLLRKPQITQNETHTLESVDSKILKPVLNTSYVSNKVEHDKELFHEQSMVQNGNEQQILKGPHINQDPPPENTEEVSFISEADISAGLVQNDLSAEMFMPSQQLNEDNACSMVNVLYSEKIKPPELSSHENSAAISTTSFMYDNSELDTDQLIHAEFPQPDEISRGDFSIHCQQILKNISDYLPGNRKPINFDRTARNARTRALVKRFEEMRKEMHDILSNFKIPEIPVPRNRVVTEISKGDSDSSSSVSTDPTIEEVKNDVVVVRKTVLEKVQEAAKRAQDGRWVFLGPNKNKCDYYFAALFKSIFMRVNIDPDTGIVNDYETDFNDAFVKEDLEPIFHYNAKVLDLKLKHDHVSSVIGAKYDILTFLDYLHMSADEVLKFNEMWVQLLYNFTRSHKIRMTPDYRVIIEVLNAEHVIWWVIKIKMLVSTTPGLWEDLIAKTQLGEPVKEECIKKLARSIPPGYQFLWKFMVSLKTFTEKLVHRLEYAKEAEKLK</sequence>
<organism evidence="2 3">
    <name type="scientific">Callosobruchus maculatus</name>
    <name type="common">Southern cowpea weevil</name>
    <name type="synonym">Pulse bruchid</name>
    <dbReference type="NCBI Taxonomy" id="64391"/>
    <lineage>
        <taxon>Eukaryota</taxon>
        <taxon>Metazoa</taxon>
        <taxon>Ecdysozoa</taxon>
        <taxon>Arthropoda</taxon>
        <taxon>Hexapoda</taxon>
        <taxon>Insecta</taxon>
        <taxon>Pterygota</taxon>
        <taxon>Neoptera</taxon>
        <taxon>Endopterygota</taxon>
        <taxon>Coleoptera</taxon>
        <taxon>Polyphaga</taxon>
        <taxon>Cucujiformia</taxon>
        <taxon>Chrysomeloidea</taxon>
        <taxon>Chrysomelidae</taxon>
        <taxon>Bruchinae</taxon>
        <taxon>Bruchini</taxon>
        <taxon>Callosobruchus</taxon>
    </lineage>
</organism>
<feature type="compositionally biased region" description="Polar residues" evidence="1">
    <location>
        <begin position="337"/>
        <end position="352"/>
    </location>
</feature>
<keyword evidence="3" id="KW-1185">Reference proteome</keyword>
<reference evidence="2 3" key="1">
    <citation type="submission" date="2019-01" db="EMBL/GenBank/DDBJ databases">
        <authorList>
            <person name="Sayadi A."/>
        </authorList>
    </citation>
    <scope>NUCLEOTIDE SEQUENCE [LARGE SCALE GENOMIC DNA]</scope>
</reference>